<feature type="non-terminal residue" evidence="1">
    <location>
        <position position="30"/>
    </location>
</feature>
<evidence type="ECO:0000313" key="1">
    <source>
        <dbReference type="EMBL" id="CAA9418747.1"/>
    </source>
</evidence>
<dbReference type="EMBL" id="CADCUQ010000618">
    <property type="protein sequence ID" value="CAA9418747.1"/>
    <property type="molecule type" value="Genomic_DNA"/>
</dbReference>
<sequence>MPLNFAGMMPRTTVVQVTPNTPAEALRVGD</sequence>
<name>A0A6J4PN25_9BACT</name>
<gene>
    <name evidence="1" type="ORF">AVDCRST_MAG64-2739</name>
</gene>
<proteinExistence type="predicted"/>
<organism evidence="1">
    <name type="scientific">uncultured Phycisphaerae bacterium</name>
    <dbReference type="NCBI Taxonomy" id="904963"/>
    <lineage>
        <taxon>Bacteria</taxon>
        <taxon>Pseudomonadati</taxon>
        <taxon>Planctomycetota</taxon>
        <taxon>Phycisphaerae</taxon>
        <taxon>environmental samples</taxon>
    </lineage>
</organism>
<accession>A0A6J4PN25</accession>
<reference evidence="1" key="1">
    <citation type="submission" date="2020-02" db="EMBL/GenBank/DDBJ databases">
        <authorList>
            <person name="Meier V. D."/>
        </authorList>
    </citation>
    <scope>NUCLEOTIDE SEQUENCE</scope>
    <source>
        <strain evidence="1">AVDCRST_MAG64</strain>
    </source>
</reference>
<dbReference type="AlphaFoldDB" id="A0A6J4PN25"/>
<protein>
    <submittedName>
        <fullName evidence="1">Uncharacterized protein</fullName>
    </submittedName>
</protein>